<organism evidence="1 2">
    <name type="scientific">Rhodoblastus acidophilus</name>
    <name type="common">Rhodopseudomonas acidophila</name>
    <dbReference type="NCBI Taxonomy" id="1074"/>
    <lineage>
        <taxon>Bacteria</taxon>
        <taxon>Pseudomonadati</taxon>
        <taxon>Pseudomonadota</taxon>
        <taxon>Alphaproteobacteria</taxon>
        <taxon>Hyphomicrobiales</taxon>
        <taxon>Rhodoblastaceae</taxon>
        <taxon>Rhodoblastus</taxon>
    </lineage>
</organism>
<dbReference type="AlphaFoldDB" id="A0A6N8DRR6"/>
<dbReference type="OrthoDB" id="8024304at2"/>
<sequence length="68" mass="7575">MTDHADAETIEMVLFLEQTTAGAIRVGDVHTKSVWLPKSQIAFQPDQPRIGMVTVTLPEWLAKDRGLI</sequence>
<protein>
    <submittedName>
        <fullName evidence="1">Uncharacterized protein</fullName>
    </submittedName>
</protein>
<name>A0A6N8DRR6_RHOAC</name>
<gene>
    <name evidence="1" type="ORF">GJ654_18620</name>
</gene>
<dbReference type="Proteomes" id="UP000439113">
    <property type="component" value="Unassembled WGS sequence"/>
</dbReference>
<comment type="caution">
    <text evidence="1">The sequence shown here is derived from an EMBL/GenBank/DDBJ whole genome shotgun (WGS) entry which is preliminary data.</text>
</comment>
<evidence type="ECO:0000313" key="2">
    <source>
        <dbReference type="Proteomes" id="UP000439113"/>
    </source>
</evidence>
<dbReference type="RefSeq" id="WP_155447679.1">
    <property type="nucleotide sequence ID" value="NZ_JAOQNR010000024.1"/>
</dbReference>
<proteinExistence type="predicted"/>
<dbReference type="EMBL" id="WNKS01000025">
    <property type="protein sequence ID" value="MTV32998.1"/>
    <property type="molecule type" value="Genomic_DNA"/>
</dbReference>
<reference evidence="1 2" key="1">
    <citation type="submission" date="2019-11" db="EMBL/GenBank/DDBJ databases">
        <title>Whole-genome sequence of a Rhodoblastus acidophilus DSM 142.</title>
        <authorList>
            <person name="Kyndt J.A."/>
            <person name="Meyer T.E."/>
        </authorList>
    </citation>
    <scope>NUCLEOTIDE SEQUENCE [LARGE SCALE GENOMIC DNA]</scope>
    <source>
        <strain evidence="1 2">DSM 142</strain>
    </source>
</reference>
<evidence type="ECO:0000313" key="1">
    <source>
        <dbReference type="EMBL" id="MTV32998.1"/>
    </source>
</evidence>
<accession>A0A6N8DRR6</accession>